<evidence type="ECO:0008006" key="3">
    <source>
        <dbReference type="Google" id="ProtNLM"/>
    </source>
</evidence>
<accession>A0ABV9DU51</accession>
<comment type="caution">
    <text evidence="1">The sequence shown here is derived from an EMBL/GenBank/DDBJ whole genome shotgun (WGS) entry which is preliminary data.</text>
</comment>
<dbReference type="RefSeq" id="WP_378573302.1">
    <property type="nucleotide sequence ID" value="NZ_JBHSFQ010000007.1"/>
</dbReference>
<organism evidence="1 2">
    <name type="scientific">Nocardiopsis mangrovi</name>
    <dbReference type="NCBI Taxonomy" id="1179818"/>
    <lineage>
        <taxon>Bacteria</taxon>
        <taxon>Bacillati</taxon>
        <taxon>Actinomycetota</taxon>
        <taxon>Actinomycetes</taxon>
        <taxon>Streptosporangiales</taxon>
        <taxon>Nocardiopsidaceae</taxon>
        <taxon>Nocardiopsis</taxon>
    </lineage>
</organism>
<proteinExistence type="predicted"/>
<evidence type="ECO:0000313" key="1">
    <source>
        <dbReference type="EMBL" id="MFC4562252.1"/>
    </source>
</evidence>
<keyword evidence="2" id="KW-1185">Reference proteome</keyword>
<sequence>MIGGKILTASAISAWANGSVYMATLVDIAIDRVITLHVPALALTSGLFGISMKQAESVEARLDDAVFTYGKLDRETAPLVALTATRWRNEGISPADAHVVNVAASHYEGWPIVTAADEAFWARFLPKAPIERLP</sequence>
<evidence type="ECO:0000313" key="2">
    <source>
        <dbReference type="Proteomes" id="UP001595923"/>
    </source>
</evidence>
<name>A0ABV9DU51_9ACTN</name>
<dbReference type="EMBL" id="JBHSFQ010000007">
    <property type="protein sequence ID" value="MFC4562252.1"/>
    <property type="molecule type" value="Genomic_DNA"/>
</dbReference>
<reference evidence="2" key="1">
    <citation type="journal article" date="2019" name="Int. J. Syst. Evol. Microbiol.">
        <title>The Global Catalogue of Microorganisms (GCM) 10K type strain sequencing project: providing services to taxonomists for standard genome sequencing and annotation.</title>
        <authorList>
            <consortium name="The Broad Institute Genomics Platform"/>
            <consortium name="The Broad Institute Genome Sequencing Center for Infectious Disease"/>
            <person name="Wu L."/>
            <person name="Ma J."/>
        </authorList>
    </citation>
    <scope>NUCLEOTIDE SEQUENCE [LARGE SCALE GENOMIC DNA]</scope>
    <source>
        <strain evidence="2">XZYJ18</strain>
    </source>
</reference>
<dbReference type="Proteomes" id="UP001595923">
    <property type="component" value="Unassembled WGS sequence"/>
</dbReference>
<gene>
    <name evidence="1" type="ORF">ACFO4E_10340</name>
</gene>
<protein>
    <recommendedName>
        <fullName evidence="3">PIN domain-containing protein</fullName>
    </recommendedName>
</protein>